<sequence length="78" mass="8666">MPSISPYIDVPALYWCPLIPPALVQECIIISISSVYNSISVSVAVKHLPVVHSLLQPTRSLEYRPLCLPCCSLIEFLQ</sequence>
<keyword evidence="2" id="KW-1185">Reference proteome</keyword>
<dbReference type="EMBL" id="RRYP01006430">
    <property type="protein sequence ID" value="TNV81205.1"/>
    <property type="molecule type" value="Genomic_DNA"/>
</dbReference>
<evidence type="ECO:0000313" key="2">
    <source>
        <dbReference type="Proteomes" id="UP000785679"/>
    </source>
</evidence>
<gene>
    <name evidence="1" type="ORF">FGO68_gene5207</name>
</gene>
<evidence type="ECO:0000313" key="1">
    <source>
        <dbReference type="EMBL" id="TNV81205.1"/>
    </source>
</evidence>
<dbReference type="AlphaFoldDB" id="A0A8J8NVV7"/>
<comment type="caution">
    <text evidence="1">The sequence shown here is derived from an EMBL/GenBank/DDBJ whole genome shotgun (WGS) entry which is preliminary data.</text>
</comment>
<accession>A0A8J8NVV7</accession>
<proteinExistence type="predicted"/>
<dbReference type="Proteomes" id="UP000785679">
    <property type="component" value="Unassembled WGS sequence"/>
</dbReference>
<organism evidence="1 2">
    <name type="scientific">Halteria grandinella</name>
    <dbReference type="NCBI Taxonomy" id="5974"/>
    <lineage>
        <taxon>Eukaryota</taxon>
        <taxon>Sar</taxon>
        <taxon>Alveolata</taxon>
        <taxon>Ciliophora</taxon>
        <taxon>Intramacronucleata</taxon>
        <taxon>Spirotrichea</taxon>
        <taxon>Stichotrichia</taxon>
        <taxon>Sporadotrichida</taxon>
        <taxon>Halteriidae</taxon>
        <taxon>Halteria</taxon>
    </lineage>
</organism>
<protein>
    <submittedName>
        <fullName evidence="1">Uncharacterized protein</fullName>
    </submittedName>
</protein>
<name>A0A8J8NVV7_HALGN</name>
<reference evidence="1" key="1">
    <citation type="submission" date="2019-06" db="EMBL/GenBank/DDBJ databases">
        <authorList>
            <person name="Zheng W."/>
        </authorList>
    </citation>
    <scope>NUCLEOTIDE SEQUENCE</scope>
    <source>
        <strain evidence="1">QDHG01</strain>
    </source>
</reference>